<feature type="transmembrane region" description="Helical" evidence="5">
    <location>
        <begin position="5"/>
        <end position="22"/>
    </location>
</feature>
<dbReference type="RefSeq" id="WP_068653125.1">
    <property type="nucleotide sequence ID" value="NZ_CP043611.1"/>
</dbReference>
<comment type="subcellular location">
    <subcellularLocation>
        <location evidence="1">Membrane</location>
        <topology evidence="1">Multi-pass membrane protein</topology>
    </subcellularLocation>
</comment>
<evidence type="ECO:0000313" key="6">
    <source>
        <dbReference type="EMBL" id="OAB40322.1"/>
    </source>
</evidence>
<proteinExistence type="predicted"/>
<evidence type="ECO:0000256" key="2">
    <source>
        <dbReference type="ARBA" id="ARBA00022692"/>
    </source>
</evidence>
<evidence type="ECO:0000313" key="7">
    <source>
        <dbReference type="Proteomes" id="UP000077355"/>
    </source>
</evidence>
<comment type="caution">
    <text evidence="6">The sequence shown here is derived from an EMBL/GenBank/DDBJ whole genome shotgun (WGS) entry which is preliminary data.</text>
</comment>
<sequence length="77" mass="8216">MLRIVTGLVEILGAIALVIGFFDDTFVAIGGLIIGSTMLGATGVHLMIKDAFKKVLPPLIIALRAISLTLEWILQVL</sequence>
<keyword evidence="7" id="KW-1185">Reference proteome</keyword>
<dbReference type="EMBL" id="LVJI01000054">
    <property type="protein sequence ID" value="OAB40322.1"/>
    <property type="molecule type" value="Genomic_DNA"/>
</dbReference>
<keyword evidence="2 5" id="KW-0812">Transmembrane</keyword>
<keyword evidence="4 5" id="KW-0472">Membrane</keyword>
<dbReference type="Proteomes" id="UP000077355">
    <property type="component" value="Unassembled WGS sequence"/>
</dbReference>
<keyword evidence="3 5" id="KW-1133">Transmembrane helix</keyword>
<name>A0A168J9E0_9BACL</name>
<dbReference type="AlphaFoldDB" id="A0A168J9E0"/>
<evidence type="ECO:0000256" key="1">
    <source>
        <dbReference type="ARBA" id="ARBA00004141"/>
    </source>
</evidence>
<feature type="transmembrane region" description="Helical" evidence="5">
    <location>
        <begin position="28"/>
        <end position="48"/>
    </location>
</feature>
<protein>
    <recommendedName>
        <fullName evidence="8">DoxX family protein</fullName>
    </recommendedName>
</protein>
<dbReference type="GO" id="GO:0016020">
    <property type="term" value="C:membrane"/>
    <property type="evidence" value="ECO:0007669"/>
    <property type="project" value="UniProtKB-SubCell"/>
</dbReference>
<dbReference type="Pfam" id="PF13564">
    <property type="entry name" value="DoxX_2"/>
    <property type="match status" value="1"/>
</dbReference>
<organism evidence="6 7">
    <name type="scientific">Paenibacillus antarcticus</name>
    <dbReference type="NCBI Taxonomy" id="253703"/>
    <lineage>
        <taxon>Bacteria</taxon>
        <taxon>Bacillati</taxon>
        <taxon>Bacillota</taxon>
        <taxon>Bacilli</taxon>
        <taxon>Bacillales</taxon>
        <taxon>Paenibacillaceae</taxon>
        <taxon>Paenibacillus</taxon>
    </lineage>
</organism>
<evidence type="ECO:0000256" key="3">
    <source>
        <dbReference type="ARBA" id="ARBA00022989"/>
    </source>
</evidence>
<evidence type="ECO:0008006" key="8">
    <source>
        <dbReference type="Google" id="ProtNLM"/>
    </source>
</evidence>
<dbReference type="InterPro" id="IPR032808">
    <property type="entry name" value="DoxX"/>
</dbReference>
<feature type="transmembrane region" description="Helical" evidence="5">
    <location>
        <begin position="55"/>
        <end position="74"/>
    </location>
</feature>
<evidence type="ECO:0000256" key="5">
    <source>
        <dbReference type="SAM" id="Phobius"/>
    </source>
</evidence>
<evidence type="ECO:0000256" key="4">
    <source>
        <dbReference type="ARBA" id="ARBA00023136"/>
    </source>
</evidence>
<gene>
    <name evidence="6" type="ORF">PBAT_23750</name>
</gene>
<dbReference type="OrthoDB" id="2454358at2"/>
<reference evidence="6 7" key="1">
    <citation type="submission" date="2016-03" db="EMBL/GenBank/DDBJ databases">
        <title>Draft genome sequence of Paenibacillus antarcticus CECT 5836.</title>
        <authorList>
            <person name="Shin S.-K."/>
            <person name="Yi H."/>
        </authorList>
    </citation>
    <scope>NUCLEOTIDE SEQUENCE [LARGE SCALE GENOMIC DNA]</scope>
    <source>
        <strain evidence="6 7">CECT 5836</strain>
    </source>
</reference>
<accession>A0A168J9E0</accession>